<dbReference type="InterPro" id="IPR008978">
    <property type="entry name" value="HSP20-like_chaperone"/>
</dbReference>
<dbReference type="AlphaFoldDB" id="A0A3R7SYF6"/>
<sequence length="345" mass="38827">MSETSKREDCHDRVLADVLAKEGGSVPAFLNAVFGFLSRQCPEELYNSSQISGEHLISQSYCKWRQKYMQEKTQKSLQSLQCNPECDVPPAVAEEEVAAEEPEHNMNADTSPKTEAQKTVKESHPHSSFNAINGAVRESYAWTQSIEDLEVRISVHDSVRKGRQVKVKLQPTRLEVGAQGSSTAWQTLTTGEFPHAIKVEDSVWSLVPGDHILIHMEKAEERWWDRLLTSEDSIDLKTINAERDFATLPEEDQQRIQELVWNKRQQELGKPTSDQTRMESMLREAWNAEGSPFLGQPYNPSVINFASNLNFNRIGIASVIFDALAAITPPSSPWPPLESPGTRRG</sequence>
<protein>
    <submittedName>
        <fullName evidence="3">Putative nudC domain-containing protein 3</fullName>
    </submittedName>
</protein>
<dbReference type="SUPFAM" id="SSF49764">
    <property type="entry name" value="HSP20-like chaperones"/>
    <property type="match status" value="1"/>
</dbReference>
<reference evidence="3 4" key="2">
    <citation type="submission" date="2019-01" db="EMBL/GenBank/DDBJ databases">
        <title>The decoding of complex shrimp genome reveals the adaptation for benthos swimmer, frequently molting mechanism and breeding impact on genome.</title>
        <authorList>
            <person name="Sun Y."/>
            <person name="Gao Y."/>
            <person name="Yu Y."/>
        </authorList>
    </citation>
    <scope>NUCLEOTIDE SEQUENCE [LARGE SCALE GENOMIC DNA]</scope>
    <source>
        <tissue evidence="3">Muscle</tissue>
    </source>
</reference>
<dbReference type="GO" id="GO:0051082">
    <property type="term" value="F:unfolded protein binding"/>
    <property type="evidence" value="ECO:0007669"/>
    <property type="project" value="TreeGrafter"/>
</dbReference>
<proteinExistence type="predicted"/>
<accession>A0A3R7SYF6</accession>
<dbReference type="Pfam" id="PF04969">
    <property type="entry name" value="CS"/>
    <property type="match status" value="1"/>
</dbReference>
<dbReference type="PROSITE" id="PS51203">
    <property type="entry name" value="CS"/>
    <property type="match status" value="1"/>
</dbReference>
<keyword evidence="4" id="KW-1185">Reference proteome</keyword>
<evidence type="ECO:0000256" key="1">
    <source>
        <dbReference type="SAM" id="MobiDB-lite"/>
    </source>
</evidence>
<dbReference type="Gene3D" id="2.60.40.790">
    <property type="match status" value="1"/>
</dbReference>
<dbReference type="PANTHER" id="PTHR12356:SF19">
    <property type="entry name" value="NUDC DOMAIN-CONTAINING PROTEIN 3"/>
    <property type="match status" value="1"/>
</dbReference>
<reference evidence="3 4" key="1">
    <citation type="submission" date="2018-04" db="EMBL/GenBank/DDBJ databases">
        <authorList>
            <person name="Zhang X."/>
            <person name="Yuan J."/>
            <person name="Li F."/>
            <person name="Xiang J."/>
        </authorList>
    </citation>
    <scope>NUCLEOTIDE SEQUENCE [LARGE SCALE GENOMIC DNA]</scope>
    <source>
        <tissue evidence="3">Muscle</tissue>
    </source>
</reference>
<dbReference type="Proteomes" id="UP000283509">
    <property type="component" value="Unassembled WGS sequence"/>
</dbReference>
<dbReference type="STRING" id="6689.A0A3R7SYF6"/>
<dbReference type="EMBL" id="QCYY01000996">
    <property type="protein sequence ID" value="ROT81267.1"/>
    <property type="molecule type" value="Genomic_DNA"/>
</dbReference>
<gene>
    <name evidence="3" type="ORF">C7M84_025555</name>
</gene>
<evidence type="ECO:0000313" key="4">
    <source>
        <dbReference type="Proteomes" id="UP000283509"/>
    </source>
</evidence>
<dbReference type="GO" id="GO:0005737">
    <property type="term" value="C:cytoplasm"/>
    <property type="evidence" value="ECO:0007669"/>
    <property type="project" value="TreeGrafter"/>
</dbReference>
<comment type="caution">
    <text evidence="3">The sequence shown here is derived from an EMBL/GenBank/DDBJ whole genome shotgun (WGS) entry which is preliminary data.</text>
</comment>
<evidence type="ECO:0000313" key="3">
    <source>
        <dbReference type="EMBL" id="ROT81267.1"/>
    </source>
</evidence>
<dbReference type="InterPro" id="IPR037898">
    <property type="entry name" value="NudC_fam"/>
</dbReference>
<dbReference type="PANTHER" id="PTHR12356">
    <property type="entry name" value="NUCLEAR MOVEMENT PROTEIN NUDC"/>
    <property type="match status" value="1"/>
</dbReference>
<organism evidence="3 4">
    <name type="scientific">Penaeus vannamei</name>
    <name type="common">Whiteleg shrimp</name>
    <name type="synonym">Litopenaeus vannamei</name>
    <dbReference type="NCBI Taxonomy" id="6689"/>
    <lineage>
        <taxon>Eukaryota</taxon>
        <taxon>Metazoa</taxon>
        <taxon>Ecdysozoa</taxon>
        <taxon>Arthropoda</taxon>
        <taxon>Crustacea</taxon>
        <taxon>Multicrustacea</taxon>
        <taxon>Malacostraca</taxon>
        <taxon>Eumalacostraca</taxon>
        <taxon>Eucarida</taxon>
        <taxon>Decapoda</taxon>
        <taxon>Dendrobranchiata</taxon>
        <taxon>Penaeoidea</taxon>
        <taxon>Penaeidae</taxon>
        <taxon>Penaeus</taxon>
    </lineage>
</organism>
<dbReference type="OrthoDB" id="515366at2759"/>
<evidence type="ECO:0000259" key="2">
    <source>
        <dbReference type="PROSITE" id="PS51203"/>
    </source>
</evidence>
<feature type="domain" description="CS" evidence="2">
    <location>
        <begin position="135"/>
        <end position="228"/>
    </location>
</feature>
<dbReference type="InterPro" id="IPR007052">
    <property type="entry name" value="CS_dom"/>
</dbReference>
<feature type="region of interest" description="Disordered" evidence="1">
    <location>
        <begin position="96"/>
        <end position="117"/>
    </location>
</feature>
<name>A0A3R7SYF6_PENVA</name>
<dbReference type="GO" id="GO:0006457">
    <property type="term" value="P:protein folding"/>
    <property type="evidence" value="ECO:0007669"/>
    <property type="project" value="TreeGrafter"/>
</dbReference>